<feature type="transmembrane region" description="Helical" evidence="7">
    <location>
        <begin position="39"/>
        <end position="58"/>
    </location>
</feature>
<keyword evidence="3" id="KW-1003">Cell membrane</keyword>
<dbReference type="GO" id="GO:0000041">
    <property type="term" value="P:transition metal ion transport"/>
    <property type="evidence" value="ECO:0007669"/>
    <property type="project" value="InterPro"/>
</dbReference>
<evidence type="ECO:0000313" key="10">
    <source>
        <dbReference type="Proteomes" id="UP000295443"/>
    </source>
</evidence>
<dbReference type="PANTHER" id="PTHR34229">
    <property type="entry name" value="METAL TRANSPORT PROTEIN HI_1621-RELATED"/>
    <property type="match status" value="1"/>
</dbReference>
<comment type="caution">
    <text evidence="9">The sequence shown here is derived from an EMBL/GenBank/DDBJ whole genome shotgun (WGS) entry which is preliminary data.</text>
</comment>
<dbReference type="EMBL" id="SJZB01000008">
    <property type="protein sequence ID" value="TCJ18919.1"/>
    <property type="molecule type" value="Genomic_DNA"/>
</dbReference>
<organism evidence="9 10">
    <name type="scientific">Parasulfuritortus cantonensis</name>
    <dbReference type="NCBI Taxonomy" id="2528202"/>
    <lineage>
        <taxon>Bacteria</taxon>
        <taxon>Pseudomonadati</taxon>
        <taxon>Pseudomonadota</taxon>
        <taxon>Betaproteobacteria</taxon>
        <taxon>Nitrosomonadales</taxon>
        <taxon>Thiobacillaceae</taxon>
        <taxon>Parasulfuritortus</taxon>
    </lineage>
</organism>
<keyword evidence="5 7" id="KW-1133">Transmembrane helix</keyword>
<dbReference type="Gene3D" id="1.10.1760.20">
    <property type="match status" value="1"/>
</dbReference>
<evidence type="ECO:0000256" key="7">
    <source>
        <dbReference type="SAM" id="Phobius"/>
    </source>
</evidence>
<name>A0A4R1BN61_9PROT</name>
<dbReference type="Proteomes" id="UP000295443">
    <property type="component" value="Unassembled WGS sequence"/>
</dbReference>
<evidence type="ECO:0000256" key="4">
    <source>
        <dbReference type="ARBA" id="ARBA00022692"/>
    </source>
</evidence>
<feature type="transmembrane region" description="Helical" evidence="7">
    <location>
        <begin position="103"/>
        <end position="128"/>
    </location>
</feature>
<accession>A0A4R1BN61</accession>
<dbReference type="Pfam" id="PF01891">
    <property type="entry name" value="CbiM"/>
    <property type="match status" value="1"/>
</dbReference>
<feature type="transmembrane region" description="Helical" evidence="7">
    <location>
        <begin position="140"/>
        <end position="160"/>
    </location>
</feature>
<dbReference type="PANTHER" id="PTHR34229:SF1">
    <property type="entry name" value="METAL TRANSPORT PROTEIN HI_1621-RELATED"/>
    <property type="match status" value="1"/>
</dbReference>
<feature type="transmembrane region" description="Helical" evidence="7">
    <location>
        <begin position="7"/>
        <end position="27"/>
    </location>
</feature>
<reference evidence="9 10" key="1">
    <citation type="submission" date="2019-03" db="EMBL/GenBank/DDBJ databases">
        <title>Genome sequence of Thiobacillaceae bacterium LSR1, a sulfur-oxidizing bacterium isolated from freshwater sediment.</title>
        <authorList>
            <person name="Li S."/>
        </authorList>
    </citation>
    <scope>NUCLEOTIDE SEQUENCE [LARGE SCALE GENOMIC DNA]</scope>
    <source>
        <strain evidence="9 10">LSR1</strain>
    </source>
</reference>
<evidence type="ECO:0000256" key="1">
    <source>
        <dbReference type="ARBA" id="ARBA00004651"/>
    </source>
</evidence>
<feature type="domain" description="PDGLE" evidence="8">
    <location>
        <begin position="254"/>
        <end position="356"/>
    </location>
</feature>
<feature type="transmembrane region" description="Helical" evidence="7">
    <location>
        <begin position="70"/>
        <end position="97"/>
    </location>
</feature>
<dbReference type="InterPro" id="IPR025937">
    <property type="entry name" value="PDGLE_dom"/>
</dbReference>
<evidence type="ECO:0000256" key="6">
    <source>
        <dbReference type="ARBA" id="ARBA00023136"/>
    </source>
</evidence>
<proteinExistence type="predicted"/>
<dbReference type="AlphaFoldDB" id="A0A4R1BN61"/>
<feature type="transmembrane region" description="Helical" evidence="7">
    <location>
        <begin position="252"/>
        <end position="274"/>
    </location>
</feature>
<evidence type="ECO:0000256" key="3">
    <source>
        <dbReference type="ARBA" id="ARBA00022475"/>
    </source>
</evidence>
<evidence type="ECO:0000256" key="5">
    <source>
        <dbReference type="ARBA" id="ARBA00022989"/>
    </source>
</evidence>
<dbReference type="GO" id="GO:0005886">
    <property type="term" value="C:plasma membrane"/>
    <property type="evidence" value="ECO:0007669"/>
    <property type="project" value="UniProtKB-SubCell"/>
</dbReference>
<keyword evidence="2" id="KW-0813">Transport</keyword>
<evidence type="ECO:0000259" key="8">
    <source>
        <dbReference type="Pfam" id="PF13190"/>
    </source>
</evidence>
<dbReference type="Pfam" id="PF13190">
    <property type="entry name" value="PDGLE"/>
    <property type="match status" value="1"/>
</dbReference>
<keyword evidence="10" id="KW-1185">Reference proteome</keyword>
<evidence type="ECO:0000313" key="9">
    <source>
        <dbReference type="EMBL" id="TCJ18919.1"/>
    </source>
</evidence>
<protein>
    <submittedName>
        <fullName evidence="9">Cobalt transporter CbiM</fullName>
    </submittedName>
</protein>
<dbReference type="NCBIfam" id="NF008873">
    <property type="entry name" value="PRK11909.1"/>
    <property type="match status" value="1"/>
</dbReference>
<feature type="transmembrane region" description="Helical" evidence="7">
    <location>
        <begin position="180"/>
        <end position="213"/>
    </location>
</feature>
<comment type="subcellular location">
    <subcellularLocation>
        <location evidence="1">Cell membrane</location>
        <topology evidence="1">Multi-pass membrane protein</topology>
    </subcellularLocation>
</comment>
<feature type="transmembrane region" description="Helical" evidence="7">
    <location>
        <begin position="333"/>
        <end position="355"/>
    </location>
</feature>
<evidence type="ECO:0000256" key="2">
    <source>
        <dbReference type="ARBA" id="ARBA00022448"/>
    </source>
</evidence>
<dbReference type="RefSeq" id="WP_131444547.1">
    <property type="nucleotide sequence ID" value="NZ_SJZB01000008.1"/>
</dbReference>
<sequence length="365" mass="37759">MHIPDGYLSPATCVAAYVVTLPFWYLALKKVDRQLNSRMVPLLAVFSAFSFVIMMFNLPLPGGTTGHAVGLGIAAVVLGPWAGMLAISIALLIQAVFFGDGGISTLAANCLNMGVVGVGVAYAVYRLAAGRAPLDAPRRVFAAGLAGYLGLNAAALLTAVEFGVQPLWFHDADGTPLYAPYPLAIAVPAMMIGHLGIAGIAEAVVSAGLLSYLQRSDPGLLRLSAPAAAAAGPVAVPEPVLAATGWSGARRLWAILALLMVFTPLGLVATGVAWGEWGSEDFGDPAMRQEIALASADQAPPAEAPRGLASLATLWRSPIPDYEVPFLPSGAGYVLSAMLGTGLVILLWLVAAWLVGRARGQPVRS</sequence>
<gene>
    <name evidence="9" type="primary">cbiM</name>
    <name evidence="9" type="ORF">EZJ19_01555</name>
</gene>
<dbReference type="InterPro" id="IPR002751">
    <property type="entry name" value="CbiM/NikMN"/>
</dbReference>
<dbReference type="OrthoDB" id="9809846at2"/>
<keyword evidence="6 7" id="KW-0472">Membrane</keyword>
<keyword evidence="4 7" id="KW-0812">Transmembrane</keyword>